<keyword evidence="2" id="KW-0328">Glycosyltransferase</keyword>
<dbReference type="PANTHER" id="PTHR46401">
    <property type="entry name" value="GLYCOSYLTRANSFERASE WBBK-RELATED"/>
    <property type="match status" value="1"/>
</dbReference>
<reference evidence="2 3" key="1">
    <citation type="submission" date="2024-09" db="EMBL/GenBank/DDBJ databases">
        <authorList>
            <person name="Pan X."/>
        </authorList>
    </citation>
    <scope>NUCLEOTIDE SEQUENCE [LARGE SCALE GENOMIC DNA]</scope>
    <source>
        <strain evidence="2 3">B2969</strain>
    </source>
</reference>
<dbReference type="EC" id="2.4.-.-" evidence="2"/>
<protein>
    <submittedName>
        <fullName evidence="2">Glycosyltransferase</fullName>
        <ecNumber evidence="2">2.4.-.-</ecNumber>
    </submittedName>
</protein>
<organism evidence="2 3">
    <name type="scientific">Microbacterium alkaliflavum</name>
    <dbReference type="NCBI Taxonomy" id="3248839"/>
    <lineage>
        <taxon>Bacteria</taxon>
        <taxon>Bacillati</taxon>
        <taxon>Actinomycetota</taxon>
        <taxon>Actinomycetes</taxon>
        <taxon>Micrococcales</taxon>
        <taxon>Microbacteriaceae</taxon>
        <taxon>Microbacterium</taxon>
    </lineage>
</organism>
<dbReference type="RefSeq" id="WP_396640684.1">
    <property type="nucleotide sequence ID" value="NZ_JBIQWL010000003.1"/>
</dbReference>
<gene>
    <name evidence="2" type="ORF">ACH3VR_10225</name>
</gene>
<dbReference type="Gene3D" id="3.40.50.2000">
    <property type="entry name" value="Glycogen Phosphorylase B"/>
    <property type="match status" value="2"/>
</dbReference>
<dbReference type="Proteomes" id="UP001610861">
    <property type="component" value="Unassembled WGS sequence"/>
</dbReference>
<dbReference type="GO" id="GO:0016757">
    <property type="term" value="F:glycosyltransferase activity"/>
    <property type="evidence" value="ECO:0007669"/>
    <property type="project" value="UniProtKB-KW"/>
</dbReference>
<evidence type="ECO:0000313" key="3">
    <source>
        <dbReference type="Proteomes" id="UP001610861"/>
    </source>
</evidence>
<dbReference type="EMBL" id="JBIQWL010000003">
    <property type="protein sequence ID" value="MFH8250729.1"/>
    <property type="molecule type" value="Genomic_DNA"/>
</dbReference>
<evidence type="ECO:0000256" key="1">
    <source>
        <dbReference type="ARBA" id="ARBA00022679"/>
    </source>
</evidence>
<dbReference type="Pfam" id="PF13692">
    <property type="entry name" value="Glyco_trans_1_4"/>
    <property type="match status" value="1"/>
</dbReference>
<dbReference type="SUPFAM" id="SSF53756">
    <property type="entry name" value="UDP-Glycosyltransferase/glycogen phosphorylase"/>
    <property type="match status" value="1"/>
</dbReference>
<sequence>MVATLRVVLDQVAAPTEPDLATASRELALALAVGAPAGCEVEGIIPGVPAARVDELAGELPGLARLHKVALARRELSAALQLGVATGIGAGMIHSPTLFAPLVKHDRVHDNDQTVVTLWDFRAWEAPDELSRTAAGWQRAMLKRAVKHADALVVPTHSMAASLEDLAPRLGDRVRVIAGAAPSGFAVPSDEVGRRRILDVPEGFVLLSGGSAASDGLSLAFSAVVRSGLDLPVLVIDAPEGEEPALAELASAAGLPERNLHVRGPLDSADRAAVFGAAVALVAPSVLSAFPWRVVEALALGVPVIAAQSPVHRETIVDGGLLVEADASALGSALADALGSTASADRLAVLAGDRGRVFSWRAAADRVWSLHADL</sequence>
<keyword evidence="3" id="KW-1185">Reference proteome</keyword>
<name>A0ABW7Q792_9MICO</name>
<evidence type="ECO:0000313" key="2">
    <source>
        <dbReference type="EMBL" id="MFH8250729.1"/>
    </source>
</evidence>
<keyword evidence="1 2" id="KW-0808">Transferase</keyword>
<comment type="caution">
    <text evidence="2">The sequence shown here is derived from an EMBL/GenBank/DDBJ whole genome shotgun (WGS) entry which is preliminary data.</text>
</comment>
<proteinExistence type="predicted"/>
<accession>A0ABW7Q792</accession>
<dbReference type="PANTHER" id="PTHR46401:SF2">
    <property type="entry name" value="GLYCOSYLTRANSFERASE WBBK-RELATED"/>
    <property type="match status" value="1"/>
</dbReference>